<evidence type="ECO:0000313" key="5">
    <source>
        <dbReference type="EMBL" id="TJY61348.1"/>
    </source>
</evidence>
<dbReference type="SUPFAM" id="SSF89550">
    <property type="entry name" value="PHP domain-like"/>
    <property type="match status" value="1"/>
</dbReference>
<dbReference type="PANTHER" id="PTHR39181">
    <property type="entry name" value="TYROSINE-PROTEIN PHOSPHATASE YWQE"/>
    <property type="match status" value="1"/>
</dbReference>
<keyword evidence="6" id="KW-1185">Reference proteome</keyword>
<dbReference type="PANTHER" id="PTHR39181:SF1">
    <property type="entry name" value="TYROSINE-PROTEIN PHOSPHATASE YWQE"/>
    <property type="match status" value="1"/>
</dbReference>
<protein>
    <recommendedName>
        <fullName evidence="2">protein-tyrosine-phosphatase</fullName>
        <ecNumber evidence="2">3.1.3.48</ecNumber>
    </recommendedName>
</protein>
<gene>
    <name evidence="5" type="ORF">FAZ19_22275</name>
</gene>
<sequence>MFSIFSRKRRYNDLSWIKVDVHSHLLPGLDDGSSSPEESLLMMDTLFRLGIDQFYATPHIFNRLYPNDHSSIEAAFRELQSGLKGRNLRMAYAAEYMVDADFEDLLSPTGKPLVCLPGRHVLIEMSYLEESLRIEHIISRLIELRYKPILAHPERYVFYHQEPQRLKKFKDLGCLLQLNILSLYGYYGGREQKVSEYLLKNGMIDLVGTDARQLRHVSALAHYVKKEDLSGHFKHSPLQNETLFSIA</sequence>
<evidence type="ECO:0000256" key="4">
    <source>
        <dbReference type="ARBA" id="ARBA00051722"/>
    </source>
</evidence>
<comment type="caution">
    <text evidence="5">The sequence shown here is derived from an EMBL/GenBank/DDBJ whole genome shotgun (WGS) entry which is preliminary data.</text>
</comment>
<dbReference type="AlphaFoldDB" id="A0A4U0GR52"/>
<dbReference type="OrthoDB" id="9788539at2"/>
<name>A0A4U0GR52_9SPHI</name>
<comment type="catalytic activity">
    <reaction evidence="4">
        <text>O-phospho-L-tyrosyl-[protein] + H2O = L-tyrosyl-[protein] + phosphate</text>
        <dbReference type="Rhea" id="RHEA:10684"/>
        <dbReference type="Rhea" id="RHEA-COMP:10136"/>
        <dbReference type="Rhea" id="RHEA-COMP:20101"/>
        <dbReference type="ChEBI" id="CHEBI:15377"/>
        <dbReference type="ChEBI" id="CHEBI:43474"/>
        <dbReference type="ChEBI" id="CHEBI:46858"/>
        <dbReference type="ChEBI" id="CHEBI:61978"/>
        <dbReference type="EC" id="3.1.3.48"/>
    </reaction>
</comment>
<keyword evidence="3" id="KW-0378">Hydrolase</keyword>
<evidence type="ECO:0000313" key="6">
    <source>
        <dbReference type="Proteomes" id="UP000309872"/>
    </source>
</evidence>
<dbReference type="InterPro" id="IPR016195">
    <property type="entry name" value="Pol/histidinol_Pase-like"/>
</dbReference>
<organism evidence="5 6">
    <name type="scientific">Sphingobacterium alkalisoli</name>
    <dbReference type="NCBI Taxonomy" id="1874115"/>
    <lineage>
        <taxon>Bacteria</taxon>
        <taxon>Pseudomonadati</taxon>
        <taxon>Bacteroidota</taxon>
        <taxon>Sphingobacteriia</taxon>
        <taxon>Sphingobacteriales</taxon>
        <taxon>Sphingobacteriaceae</taxon>
        <taxon>Sphingobacterium</taxon>
    </lineage>
</organism>
<evidence type="ECO:0000256" key="3">
    <source>
        <dbReference type="ARBA" id="ARBA00022801"/>
    </source>
</evidence>
<dbReference type="Gene3D" id="3.20.20.140">
    <property type="entry name" value="Metal-dependent hydrolases"/>
    <property type="match status" value="1"/>
</dbReference>
<dbReference type="GO" id="GO:0030145">
    <property type="term" value="F:manganese ion binding"/>
    <property type="evidence" value="ECO:0007669"/>
    <property type="project" value="InterPro"/>
</dbReference>
<dbReference type="Proteomes" id="UP000309872">
    <property type="component" value="Unassembled WGS sequence"/>
</dbReference>
<reference evidence="5 6" key="1">
    <citation type="submission" date="2019-04" db="EMBL/GenBank/DDBJ databases">
        <title>Sphingobacterium olei sp. nov., isolated from oil-contaminated soil.</title>
        <authorList>
            <person name="Liu B."/>
        </authorList>
    </citation>
    <scope>NUCLEOTIDE SEQUENCE [LARGE SCALE GENOMIC DNA]</scope>
    <source>
        <strain evidence="5 6">Y3L14</strain>
    </source>
</reference>
<dbReference type="EC" id="3.1.3.48" evidence="2"/>
<dbReference type="InterPro" id="IPR016667">
    <property type="entry name" value="Caps_polysacc_synth_CpsB/CapC"/>
</dbReference>
<dbReference type="Pfam" id="PF19567">
    <property type="entry name" value="CpsB_CapC"/>
    <property type="match status" value="1"/>
</dbReference>
<dbReference type="PIRSF" id="PIRSF016557">
    <property type="entry name" value="Caps_synth_CpsB"/>
    <property type="match status" value="1"/>
</dbReference>
<dbReference type="EMBL" id="SUKA01000010">
    <property type="protein sequence ID" value="TJY61348.1"/>
    <property type="molecule type" value="Genomic_DNA"/>
</dbReference>
<dbReference type="GO" id="GO:0004725">
    <property type="term" value="F:protein tyrosine phosphatase activity"/>
    <property type="evidence" value="ECO:0007669"/>
    <property type="project" value="UniProtKB-EC"/>
</dbReference>
<comment type="similarity">
    <text evidence="1">Belongs to the metallo-dependent hydrolases superfamily. CpsB/CapC family.</text>
</comment>
<evidence type="ECO:0000256" key="2">
    <source>
        <dbReference type="ARBA" id="ARBA00013064"/>
    </source>
</evidence>
<accession>A0A4U0GR52</accession>
<evidence type="ECO:0000256" key="1">
    <source>
        <dbReference type="ARBA" id="ARBA00005750"/>
    </source>
</evidence>
<dbReference type="RefSeq" id="WP_136822985.1">
    <property type="nucleotide sequence ID" value="NZ_BMJX01000010.1"/>
</dbReference>
<proteinExistence type="inferred from homology"/>